<comment type="caution">
    <text evidence="1">The sequence shown here is derived from an EMBL/GenBank/DDBJ whole genome shotgun (WGS) entry which is preliminary data.</text>
</comment>
<protein>
    <submittedName>
        <fullName evidence="1">Uncharacterized protein</fullName>
    </submittedName>
</protein>
<reference evidence="1 2" key="1">
    <citation type="submission" date="2014-02" db="EMBL/GenBank/DDBJ databases">
        <title>The small core and large imbalanced accessory genome model reveals a collaborative survival strategy of Sorangium cellulosum strains in nature.</title>
        <authorList>
            <person name="Han K."/>
            <person name="Peng R."/>
            <person name="Blom J."/>
            <person name="Li Y.-Z."/>
        </authorList>
    </citation>
    <scope>NUCLEOTIDE SEQUENCE [LARGE SCALE GENOMIC DNA]</scope>
    <source>
        <strain evidence="1 2">So0011-07</strain>
    </source>
</reference>
<evidence type="ECO:0000313" key="1">
    <source>
        <dbReference type="EMBL" id="KYF78463.1"/>
    </source>
</evidence>
<organism evidence="1 2">
    <name type="scientific">Sorangium cellulosum</name>
    <name type="common">Polyangium cellulosum</name>
    <dbReference type="NCBI Taxonomy" id="56"/>
    <lineage>
        <taxon>Bacteria</taxon>
        <taxon>Pseudomonadati</taxon>
        <taxon>Myxococcota</taxon>
        <taxon>Polyangia</taxon>
        <taxon>Polyangiales</taxon>
        <taxon>Polyangiaceae</taxon>
        <taxon>Sorangium</taxon>
    </lineage>
</organism>
<dbReference type="AlphaFoldDB" id="A0A150RE94"/>
<sequence length="102" mass="11630">MQTVNSVDPHAQLRALYISLLRNQEHFDEFKQLLALYIVAPEADEEPADAASVRALLNCRIRSWIGGFFDGLSAAQVLQWRAIVVEERINVCLSPWKESNIY</sequence>
<gene>
    <name evidence="1" type="ORF">BE17_25140</name>
</gene>
<name>A0A150RE94_SORCE</name>
<dbReference type="EMBL" id="JEMB01002783">
    <property type="protein sequence ID" value="KYF78463.1"/>
    <property type="molecule type" value="Genomic_DNA"/>
</dbReference>
<evidence type="ECO:0000313" key="2">
    <source>
        <dbReference type="Proteomes" id="UP000075635"/>
    </source>
</evidence>
<accession>A0A150RE94</accession>
<proteinExistence type="predicted"/>
<dbReference type="Proteomes" id="UP000075635">
    <property type="component" value="Unassembled WGS sequence"/>
</dbReference>